<dbReference type="Proteomes" id="UP000325780">
    <property type="component" value="Unassembled WGS sequence"/>
</dbReference>
<feature type="chain" id="PRO_5024933218" evidence="1">
    <location>
        <begin position="22"/>
        <end position="176"/>
    </location>
</feature>
<proteinExistence type="predicted"/>
<dbReference type="OrthoDB" id="2544694at2759"/>
<evidence type="ECO:0000313" key="2">
    <source>
        <dbReference type="EMBL" id="KAE8150640.1"/>
    </source>
</evidence>
<dbReference type="EMBL" id="ML742089">
    <property type="protein sequence ID" value="KAE8150640.1"/>
    <property type="molecule type" value="Genomic_DNA"/>
</dbReference>
<protein>
    <submittedName>
        <fullName evidence="2">Uncharacterized protein</fullName>
    </submittedName>
</protein>
<dbReference type="InterPro" id="IPR020915">
    <property type="entry name" value="UPF0311"/>
</dbReference>
<organism evidence="2 3">
    <name type="scientific">Aspergillus avenaceus</name>
    <dbReference type="NCBI Taxonomy" id="36643"/>
    <lineage>
        <taxon>Eukaryota</taxon>
        <taxon>Fungi</taxon>
        <taxon>Dikarya</taxon>
        <taxon>Ascomycota</taxon>
        <taxon>Pezizomycotina</taxon>
        <taxon>Eurotiomycetes</taxon>
        <taxon>Eurotiomycetidae</taxon>
        <taxon>Eurotiales</taxon>
        <taxon>Aspergillaceae</taxon>
        <taxon>Aspergillus</taxon>
        <taxon>Aspergillus subgen. Circumdati</taxon>
    </lineage>
</organism>
<keyword evidence="3" id="KW-1185">Reference proteome</keyword>
<dbReference type="Gene3D" id="2.40.160.20">
    <property type="match status" value="1"/>
</dbReference>
<evidence type="ECO:0000313" key="3">
    <source>
        <dbReference type="Proteomes" id="UP000325780"/>
    </source>
</evidence>
<dbReference type="PANTHER" id="PTHR37315:SF1">
    <property type="entry name" value="UPF0311 PROTEIN BLR7842"/>
    <property type="match status" value="1"/>
</dbReference>
<accession>A0A5N6TWH9</accession>
<dbReference type="AlphaFoldDB" id="A0A5N6TWH9"/>
<gene>
    <name evidence="2" type="ORF">BDV25DRAFT_139638</name>
</gene>
<dbReference type="Pfam" id="PF11578">
    <property type="entry name" value="DUF3237"/>
    <property type="match status" value="1"/>
</dbReference>
<name>A0A5N6TWH9_ASPAV</name>
<keyword evidence="1" id="KW-0732">Signal</keyword>
<evidence type="ECO:0000256" key="1">
    <source>
        <dbReference type="SAM" id="SignalP"/>
    </source>
</evidence>
<dbReference type="PANTHER" id="PTHR37315">
    <property type="entry name" value="UPF0311 PROTEIN BLR7842"/>
    <property type="match status" value="1"/>
</dbReference>
<feature type="signal peptide" evidence="1">
    <location>
        <begin position="1"/>
        <end position="21"/>
    </location>
</feature>
<reference evidence="2 3" key="1">
    <citation type="submission" date="2019-04" db="EMBL/GenBank/DDBJ databases">
        <title>Friends and foes A comparative genomics study of 23 Aspergillus species from section Flavi.</title>
        <authorList>
            <consortium name="DOE Joint Genome Institute"/>
            <person name="Kjaerbolling I."/>
            <person name="Vesth T."/>
            <person name="Frisvad J.C."/>
            <person name="Nybo J.L."/>
            <person name="Theobald S."/>
            <person name="Kildgaard S."/>
            <person name="Isbrandt T."/>
            <person name="Kuo A."/>
            <person name="Sato A."/>
            <person name="Lyhne E.K."/>
            <person name="Kogle M.E."/>
            <person name="Wiebenga A."/>
            <person name="Kun R.S."/>
            <person name="Lubbers R.J."/>
            <person name="Makela M.R."/>
            <person name="Barry K."/>
            <person name="Chovatia M."/>
            <person name="Clum A."/>
            <person name="Daum C."/>
            <person name="Haridas S."/>
            <person name="He G."/>
            <person name="LaButti K."/>
            <person name="Lipzen A."/>
            <person name="Mondo S."/>
            <person name="Riley R."/>
            <person name="Salamov A."/>
            <person name="Simmons B.A."/>
            <person name="Magnuson J.K."/>
            <person name="Henrissat B."/>
            <person name="Mortensen U.H."/>
            <person name="Larsen T.O."/>
            <person name="Devries R.P."/>
            <person name="Grigoriev I.V."/>
            <person name="Machida M."/>
            <person name="Baker S.E."/>
            <person name="Andersen M.R."/>
        </authorList>
    </citation>
    <scope>NUCLEOTIDE SEQUENCE [LARGE SCALE GENOMIC DNA]</scope>
    <source>
        <strain evidence="2 3">IBT 18842</strain>
    </source>
</reference>
<sequence length="176" mass="19468">MWYNFSLRPLLLLSQLGPAVTTASAPPAPELTYLYTAYVKCKGSLMESDGPHGIRRAIPIVGGNFTGPRLSGEILDVGADWGLVDPKTNIFSADTRYNLRTDDGEDIYIQTSGPASPSGQLHLRLIFETGSRKYYWLNNVIAIGVLTNVERTPDSSLLRIDAWNMLTDWNSTNFVD</sequence>